<dbReference type="GO" id="GO:0005516">
    <property type="term" value="F:calmodulin binding"/>
    <property type="evidence" value="ECO:0007669"/>
    <property type="project" value="TreeGrafter"/>
</dbReference>
<keyword evidence="2 3" id="KW-0067">ATP-binding</keyword>
<dbReference type="AlphaFoldDB" id="A0A6A7C1N5"/>
<evidence type="ECO:0000256" key="1">
    <source>
        <dbReference type="ARBA" id="ARBA00022741"/>
    </source>
</evidence>
<feature type="region of interest" description="Disordered" evidence="4">
    <location>
        <begin position="1"/>
        <end position="25"/>
    </location>
</feature>
<dbReference type="InterPro" id="IPR017441">
    <property type="entry name" value="Protein_kinase_ATP_BS"/>
</dbReference>
<sequence>MAARGITVNLPETGNPQRRPHPVKHMSVPGNAAPIKHRIPTLPRSQTVKETLDARTHYCINDDDGASVHRINQYVIKQEIGRGSFGAVHWACDQFGNEYAVKEFSKSRLRKRAQTSLMRTPTRRLGTGVGFNSPLHRKASGDPLPSDNLALIRQEIAIMKKLNHPNLVALYEVLDDPHEDSLYMVLEYCQKGVVMRVGLDEQAEPYSEEVCRCWFQDLILGIEYLHAQGIVHRDIKPDNCLVNHEDVLKVVDFGVSEMFEKDSDMATAKSVGSPAFMPPELCVARHGQISGRAADIWSMGVTLYCLRYGHIPFRKTSIIDLYESIRNDKPPLDSEEDKSFADLMCRLLEKNPDKRITMDELRNHPWVTNSGKEPMVSEEENCADLVEPPTEAEMDHAITGNMAQLFVVMKAVNRFKNLLQRSRSSRESTPPRSSHTSRSADTHDRRPYDKILVTEGVHRNVKVDDNLQRLPAGGDQMAIRSPPEIEVGNFRPVLRRKDSAPPQPGPGIDPKIQRAKTFPRALERARTFSVNESAKGHARNPLLDTLILNIGPGKDNYDHDDDQYPDPPIISESPPGAGMEIYEQAYKDEVSRIMQQRGQNASMFLTRRVEHSADLRKHGNIVVSASNTRGGGLAALMKQMKKT</sequence>
<feature type="binding site" evidence="3">
    <location>
        <position position="102"/>
    </location>
    <ligand>
        <name>ATP</name>
        <dbReference type="ChEBI" id="CHEBI:30616"/>
    </ligand>
</feature>
<organism evidence="6 7">
    <name type="scientific">Piedraia hortae CBS 480.64</name>
    <dbReference type="NCBI Taxonomy" id="1314780"/>
    <lineage>
        <taxon>Eukaryota</taxon>
        <taxon>Fungi</taxon>
        <taxon>Dikarya</taxon>
        <taxon>Ascomycota</taxon>
        <taxon>Pezizomycotina</taxon>
        <taxon>Dothideomycetes</taxon>
        <taxon>Dothideomycetidae</taxon>
        <taxon>Capnodiales</taxon>
        <taxon>Piedraiaceae</taxon>
        <taxon>Piedraia</taxon>
    </lineage>
</organism>
<evidence type="ECO:0000313" key="6">
    <source>
        <dbReference type="EMBL" id="KAF2860919.1"/>
    </source>
</evidence>
<feature type="region of interest" description="Disordered" evidence="4">
    <location>
        <begin position="420"/>
        <end position="448"/>
    </location>
</feature>
<dbReference type="GO" id="GO:0005737">
    <property type="term" value="C:cytoplasm"/>
    <property type="evidence" value="ECO:0007669"/>
    <property type="project" value="TreeGrafter"/>
</dbReference>
<evidence type="ECO:0000256" key="2">
    <source>
        <dbReference type="ARBA" id="ARBA00022840"/>
    </source>
</evidence>
<dbReference type="PANTHER" id="PTHR24346:SF77">
    <property type="entry name" value="SERINE THREONINE PROTEIN KINASE"/>
    <property type="match status" value="1"/>
</dbReference>
<protein>
    <submittedName>
        <fullName evidence="6">Pkinase-domain-containing protein</fullName>
    </submittedName>
</protein>
<keyword evidence="6" id="KW-0418">Kinase</keyword>
<evidence type="ECO:0000256" key="4">
    <source>
        <dbReference type="SAM" id="MobiDB-lite"/>
    </source>
</evidence>
<dbReference type="Proteomes" id="UP000799421">
    <property type="component" value="Unassembled WGS sequence"/>
</dbReference>
<dbReference type="GO" id="GO:0004683">
    <property type="term" value="F:calcium/calmodulin-dependent protein kinase activity"/>
    <property type="evidence" value="ECO:0007669"/>
    <property type="project" value="TreeGrafter"/>
</dbReference>
<dbReference type="GO" id="GO:0005524">
    <property type="term" value="F:ATP binding"/>
    <property type="evidence" value="ECO:0007669"/>
    <property type="project" value="UniProtKB-UniRule"/>
</dbReference>
<dbReference type="EMBL" id="MU005977">
    <property type="protein sequence ID" value="KAF2860919.1"/>
    <property type="molecule type" value="Genomic_DNA"/>
</dbReference>
<dbReference type="SUPFAM" id="SSF56112">
    <property type="entry name" value="Protein kinase-like (PK-like)"/>
    <property type="match status" value="1"/>
</dbReference>
<dbReference type="PROSITE" id="PS00107">
    <property type="entry name" value="PROTEIN_KINASE_ATP"/>
    <property type="match status" value="1"/>
</dbReference>
<dbReference type="Pfam" id="PF00069">
    <property type="entry name" value="Pkinase"/>
    <property type="match status" value="1"/>
</dbReference>
<evidence type="ECO:0000313" key="7">
    <source>
        <dbReference type="Proteomes" id="UP000799421"/>
    </source>
</evidence>
<dbReference type="FunFam" id="1.10.510.10:FF:000995">
    <property type="entry name" value="BcCMK3, calcium/calmodulin-dependent protein kinase"/>
    <property type="match status" value="1"/>
</dbReference>
<dbReference type="Gene3D" id="1.10.510.10">
    <property type="entry name" value="Transferase(Phosphotransferase) domain 1"/>
    <property type="match status" value="1"/>
</dbReference>
<feature type="domain" description="Protein kinase" evidence="5">
    <location>
        <begin position="74"/>
        <end position="367"/>
    </location>
</feature>
<keyword evidence="6" id="KW-0808">Transferase</keyword>
<evidence type="ECO:0000256" key="3">
    <source>
        <dbReference type="PROSITE-ProRule" id="PRU10141"/>
    </source>
</evidence>
<accession>A0A6A7C1N5</accession>
<dbReference type="PANTHER" id="PTHR24346">
    <property type="entry name" value="MAP/MICROTUBULE AFFINITY-REGULATING KINASE"/>
    <property type="match status" value="1"/>
</dbReference>
<keyword evidence="1 3" id="KW-0547">Nucleotide-binding</keyword>
<name>A0A6A7C1N5_9PEZI</name>
<dbReference type="PROSITE" id="PS50011">
    <property type="entry name" value="PROTEIN_KINASE_DOM"/>
    <property type="match status" value="1"/>
</dbReference>
<evidence type="ECO:0000259" key="5">
    <source>
        <dbReference type="PROSITE" id="PS50011"/>
    </source>
</evidence>
<keyword evidence="7" id="KW-1185">Reference proteome</keyword>
<dbReference type="OrthoDB" id="68483at2759"/>
<dbReference type="PROSITE" id="PS00108">
    <property type="entry name" value="PROTEIN_KINASE_ST"/>
    <property type="match status" value="1"/>
</dbReference>
<gene>
    <name evidence="6" type="ORF">K470DRAFT_246547</name>
</gene>
<dbReference type="GO" id="GO:0035556">
    <property type="term" value="P:intracellular signal transduction"/>
    <property type="evidence" value="ECO:0007669"/>
    <property type="project" value="TreeGrafter"/>
</dbReference>
<dbReference type="Gene3D" id="3.30.200.20">
    <property type="entry name" value="Phosphorylase Kinase, domain 1"/>
    <property type="match status" value="1"/>
</dbReference>
<dbReference type="InterPro" id="IPR008271">
    <property type="entry name" value="Ser/Thr_kinase_AS"/>
</dbReference>
<feature type="compositionally biased region" description="Low complexity" evidence="4">
    <location>
        <begin position="427"/>
        <end position="437"/>
    </location>
</feature>
<dbReference type="CDD" id="cd14008">
    <property type="entry name" value="STKc_LKB1_CaMKK"/>
    <property type="match status" value="1"/>
</dbReference>
<dbReference type="FunFam" id="3.30.200.20:FF:000447">
    <property type="entry name" value="Calcium/calmodulin dependent protein kinase"/>
    <property type="match status" value="1"/>
</dbReference>
<feature type="compositionally biased region" description="Basic and acidic residues" evidence="4">
    <location>
        <begin position="438"/>
        <end position="448"/>
    </location>
</feature>
<dbReference type="InterPro" id="IPR000719">
    <property type="entry name" value="Prot_kinase_dom"/>
</dbReference>
<dbReference type="InterPro" id="IPR011009">
    <property type="entry name" value="Kinase-like_dom_sf"/>
</dbReference>
<dbReference type="SMART" id="SM00220">
    <property type="entry name" value="S_TKc"/>
    <property type="match status" value="1"/>
</dbReference>
<proteinExistence type="predicted"/>
<reference evidence="6" key="1">
    <citation type="journal article" date="2020" name="Stud. Mycol.">
        <title>101 Dothideomycetes genomes: a test case for predicting lifestyles and emergence of pathogens.</title>
        <authorList>
            <person name="Haridas S."/>
            <person name="Albert R."/>
            <person name="Binder M."/>
            <person name="Bloem J."/>
            <person name="Labutti K."/>
            <person name="Salamov A."/>
            <person name="Andreopoulos B."/>
            <person name="Baker S."/>
            <person name="Barry K."/>
            <person name="Bills G."/>
            <person name="Bluhm B."/>
            <person name="Cannon C."/>
            <person name="Castanera R."/>
            <person name="Culley D."/>
            <person name="Daum C."/>
            <person name="Ezra D."/>
            <person name="Gonzalez J."/>
            <person name="Henrissat B."/>
            <person name="Kuo A."/>
            <person name="Liang C."/>
            <person name="Lipzen A."/>
            <person name="Lutzoni F."/>
            <person name="Magnuson J."/>
            <person name="Mondo S."/>
            <person name="Nolan M."/>
            <person name="Ohm R."/>
            <person name="Pangilinan J."/>
            <person name="Park H.-J."/>
            <person name="Ramirez L."/>
            <person name="Alfaro M."/>
            <person name="Sun H."/>
            <person name="Tritt A."/>
            <person name="Yoshinaga Y."/>
            <person name="Zwiers L.-H."/>
            <person name="Turgeon B."/>
            <person name="Goodwin S."/>
            <person name="Spatafora J."/>
            <person name="Crous P."/>
            <person name="Grigoriev I."/>
        </authorList>
    </citation>
    <scope>NUCLEOTIDE SEQUENCE</scope>
    <source>
        <strain evidence="6">CBS 480.64</strain>
    </source>
</reference>